<dbReference type="Proteomes" id="UP000243459">
    <property type="component" value="Chromosome 9"/>
</dbReference>
<dbReference type="InterPro" id="IPR025927">
    <property type="entry name" value="Znf_KANL2-like"/>
</dbReference>
<dbReference type="PANTHER" id="PTHR13453">
    <property type="entry name" value="KAT8 REGULATORY NSL COMPLEX SUBUNIT 2"/>
    <property type="match status" value="1"/>
</dbReference>
<keyword evidence="9" id="KW-0539">Nucleus</keyword>
<keyword evidence="17" id="KW-1185">Reference proteome</keyword>
<keyword evidence="8" id="KW-0496">Mitochondrion</keyword>
<evidence type="ECO:0000313" key="16">
    <source>
        <dbReference type="EMBL" id="ONK57813.1"/>
    </source>
</evidence>
<dbReference type="GO" id="GO:0005634">
    <property type="term" value="C:nucleus"/>
    <property type="evidence" value="ECO:0007669"/>
    <property type="project" value="UniProtKB-SubCell"/>
</dbReference>
<feature type="region of interest" description="Disordered" evidence="14">
    <location>
        <begin position="234"/>
        <end position="256"/>
    </location>
</feature>
<dbReference type="GO" id="GO:0005739">
    <property type="term" value="C:mitochondrion"/>
    <property type="evidence" value="ECO:0007669"/>
    <property type="project" value="UniProtKB-SubCell"/>
</dbReference>
<dbReference type="Gramene" id="ONK57813">
    <property type="protein sequence ID" value="ONK57813"/>
    <property type="gene ID" value="A4U43_C09F4350"/>
</dbReference>
<evidence type="ECO:0000256" key="7">
    <source>
        <dbReference type="ARBA" id="ARBA00022853"/>
    </source>
</evidence>
<evidence type="ECO:0000256" key="11">
    <source>
        <dbReference type="ARBA" id="ARBA00033378"/>
    </source>
</evidence>
<evidence type="ECO:0000256" key="6">
    <source>
        <dbReference type="ARBA" id="ARBA00022843"/>
    </source>
</evidence>
<evidence type="ECO:0000256" key="9">
    <source>
        <dbReference type="ARBA" id="ARBA00023242"/>
    </source>
</evidence>
<gene>
    <name evidence="16" type="ORF">A4U43_C09F4350</name>
</gene>
<comment type="function">
    <text evidence="12">Non-catalytic component of the NSL histone acetyltransferase complex, a multiprotein complex that mediates histone H4 acetylation at 'Lys-5'- and 'Lys-8' (H4K5ac and H4K8ac) at transcription start sites and promotes transcription initiation. Required for NSL complex stability and for transcription of intraciliary transport genes in both ciliated and non-ciliated cells by regulating histone H4 acetylation at 'Lys-5'- and 'Lys-12' (H4K5ac and H4K12ac). This is necessary for cilium assembly in ciliated cells and for organization of the microtubule cytoskeleton in non-ciliated cells. Required within the NSL complex to maintain nuclear architecture stability by promoting KAT8-mediated acetylation of lamin LMNA.</text>
</comment>
<evidence type="ECO:0000256" key="2">
    <source>
        <dbReference type="ARBA" id="ARBA00004173"/>
    </source>
</evidence>
<keyword evidence="5" id="KW-0597">Phosphoprotein</keyword>
<reference evidence="17" key="1">
    <citation type="journal article" date="2017" name="Nat. Commun.">
        <title>The asparagus genome sheds light on the origin and evolution of a young Y chromosome.</title>
        <authorList>
            <person name="Harkess A."/>
            <person name="Zhou J."/>
            <person name="Xu C."/>
            <person name="Bowers J.E."/>
            <person name="Van der Hulst R."/>
            <person name="Ayyampalayam S."/>
            <person name="Mercati F."/>
            <person name="Riccardi P."/>
            <person name="McKain M.R."/>
            <person name="Kakrana A."/>
            <person name="Tang H."/>
            <person name="Ray J."/>
            <person name="Groenendijk J."/>
            <person name="Arikit S."/>
            <person name="Mathioni S.M."/>
            <person name="Nakano M."/>
            <person name="Shan H."/>
            <person name="Telgmann-Rauber A."/>
            <person name="Kanno A."/>
            <person name="Yue Z."/>
            <person name="Chen H."/>
            <person name="Li W."/>
            <person name="Chen Y."/>
            <person name="Xu X."/>
            <person name="Zhang Y."/>
            <person name="Luo S."/>
            <person name="Chen H."/>
            <person name="Gao J."/>
            <person name="Mao Z."/>
            <person name="Pires J.C."/>
            <person name="Luo M."/>
            <person name="Kudrna D."/>
            <person name="Wing R.A."/>
            <person name="Meyers B.C."/>
            <person name="Yi K."/>
            <person name="Kong H."/>
            <person name="Lavrijsen P."/>
            <person name="Sunseri F."/>
            <person name="Falavigna A."/>
            <person name="Ye Y."/>
            <person name="Leebens-Mack J.H."/>
            <person name="Chen G."/>
        </authorList>
    </citation>
    <scope>NUCLEOTIDE SEQUENCE [LARGE SCALE GENOMIC DNA]</scope>
    <source>
        <strain evidence="17">cv. DH0086</strain>
    </source>
</reference>
<dbReference type="AlphaFoldDB" id="A0A5P1E723"/>
<keyword evidence="6" id="KW-0832">Ubl conjugation</keyword>
<accession>A0A5P1E723</accession>
<sequence>MPTGSANASGIKLQNPPERPNPNPNPNLDPMSARAPPARRRRSTSPSSSLARRAKHRDYYWEFGKSPLEGEEEENEEGERKRCGTSGCKSKAMPLTTYCHQHILSDKKQTLYKGCAFATKSSQPKCGKPILRSTVPSLCHVHYQRNQRQISQALKKAGLNSSNKAPPKFHVLISECVRQIQARRREKLMATTTADKFFDSSLRTTDTREMRVIGKKPPPVEKKFTSLRGRLQDSVGRMMASSPDKAQLSPSMTKVK</sequence>
<evidence type="ECO:0000256" key="3">
    <source>
        <dbReference type="ARBA" id="ARBA00015508"/>
    </source>
</evidence>
<organism evidence="16 17">
    <name type="scientific">Asparagus officinalis</name>
    <name type="common">Garden asparagus</name>
    <dbReference type="NCBI Taxonomy" id="4686"/>
    <lineage>
        <taxon>Eukaryota</taxon>
        <taxon>Viridiplantae</taxon>
        <taxon>Streptophyta</taxon>
        <taxon>Embryophyta</taxon>
        <taxon>Tracheophyta</taxon>
        <taxon>Spermatophyta</taxon>
        <taxon>Magnoliopsida</taxon>
        <taxon>Liliopsida</taxon>
        <taxon>Asparagales</taxon>
        <taxon>Asparagaceae</taxon>
        <taxon>Asparagoideae</taxon>
        <taxon>Asparagus</taxon>
    </lineage>
</organism>
<dbReference type="EMBL" id="CM007389">
    <property type="protein sequence ID" value="ONK57813.1"/>
    <property type="molecule type" value="Genomic_DNA"/>
</dbReference>
<evidence type="ECO:0000256" key="12">
    <source>
        <dbReference type="ARBA" id="ARBA00093359"/>
    </source>
</evidence>
<evidence type="ECO:0000259" key="15">
    <source>
        <dbReference type="Pfam" id="PF13891"/>
    </source>
</evidence>
<evidence type="ECO:0000313" key="17">
    <source>
        <dbReference type="Proteomes" id="UP000243459"/>
    </source>
</evidence>
<name>A0A5P1E723_ASPOF</name>
<evidence type="ECO:0000256" key="8">
    <source>
        <dbReference type="ARBA" id="ARBA00023128"/>
    </source>
</evidence>
<comment type="subcellular location">
    <subcellularLocation>
        <location evidence="2">Mitochondrion</location>
    </subcellularLocation>
    <subcellularLocation>
        <location evidence="1">Nucleus</location>
    </subcellularLocation>
</comment>
<evidence type="ECO:0000256" key="1">
    <source>
        <dbReference type="ARBA" id="ARBA00004123"/>
    </source>
</evidence>
<dbReference type="GO" id="GO:0044545">
    <property type="term" value="C:NSL complex"/>
    <property type="evidence" value="ECO:0007669"/>
    <property type="project" value="TreeGrafter"/>
</dbReference>
<dbReference type="PANTHER" id="PTHR13453:SF1">
    <property type="entry name" value="KAT8 REGULATORY NSL COMPLEX SUBUNIT 2"/>
    <property type="match status" value="1"/>
</dbReference>
<dbReference type="InterPro" id="IPR026316">
    <property type="entry name" value="NSL2"/>
</dbReference>
<evidence type="ECO:0000256" key="10">
    <source>
        <dbReference type="ARBA" id="ARBA00032947"/>
    </source>
</evidence>
<feature type="region of interest" description="Disordered" evidence="14">
    <location>
        <begin position="1"/>
        <end position="87"/>
    </location>
</feature>
<keyword evidence="7" id="KW-0156">Chromatin regulator</keyword>
<feature type="compositionally biased region" description="Pro residues" evidence="14">
    <location>
        <begin position="17"/>
        <end position="27"/>
    </location>
</feature>
<evidence type="ECO:0000256" key="14">
    <source>
        <dbReference type="SAM" id="MobiDB-lite"/>
    </source>
</evidence>
<keyword evidence="4" id="KW-1017">Isopeptide bond</keyword>
<feature type="domain" description="KANL2-like probable zinc-finger" evidence="15">
    <location>
        <begin position="83"/>
        <end position="142"/>
    </location>
</feature>
<protein>
    <recommendedName>
        <fullName evidence="3">KAT8 regulatory NSL complex subunit 2</fullName>
    </recommendedName>
    <alternativeName>
        <fullName evidence="11">NSL complex protein NSL2</fullName>
    </alternativeName>
    <alternativeName>
        <fullName evidence="10">Non-specific lethal 2 homolog</fullName>
    </alternativeName>
</protein>
<dbReference type="Pfam" id="PF13891">
    <property type="entry name" value="zf-C3HC3H_KANSL2"/>
    <property type="match status" value="1"/>
</dbReference>
<dbReference type="GO" id="GO:0006325">
    <property type="term" value="P:chromatin organization"/>
    <property type="evidence" value="ECO:0007669"/>
    <property type="project" value="UniProtKB-KW"/>
</dbReference>
<comment type="subunit">
    <text evidence="13">Component of the NSL complex at least composed of KAT8/MOF, KANSL1, KANSL2, KANSL3, MCRS1, PHF20, OGT1/OGT, WDR5 and HCFC1.</text>
</comment>
<evidence type="ECO:0000256" key="4">
    <source>
        <dbReference type="ARBA" id="ARBA00022499"/>
    </source>
</evidence>
<proteinExistence type="predicted"/>
<evidence type="ECO:0000256" key="5">
    <source>
        <dbReference type="ARBA" id="ARBA00022553"/>
    </source>
</evidence>
<evidence type="ECO:0000256" key="13">
    <source>
        <dbReference type="ARBA" id="ARBA00093543"/>
    </source>
</evidence>